<organism evidence="1 2">
    <name type="scientific">Flavobacterium sangjuense</name>
    <dbReference type="NCBI Taxonomy" id="2518177"/>
    <lineage>
        <taxon>Bacteria</taxon>
        <taxon>Pseudomonadati</taxon>
        <taxon>Bacteroidota</taxon>
        <taxon>Flavobacteriia</taxon>
        <taxon>Flavobacteriales</taxon>
        <taxon>Flavobacteriaceae</taxon>
        <taxon>Flavobacterium</taxon>
    </lineage>
</organism>
<keyword evidence="2" id="KW-1185">Reference proteome</keyword>
<dbReference type="AlphaFoldDB" id="A0A4V1CBT6"/>
<dbReference type="Proteomes" id="UP000296862">
    <property type="component" value="Chromosome"/>
</dbReference>
<evidence type="ECO:0008006" key="3">
    <source>
        <dbReference type="Google" id="ProtNLM"/>
    </source>
</evidence>
<gene>
    <name evidence="1" type="ORF">GS03_00600</name>
</gene>
<dbReference type="InterPro" id="IPR008969">
    <property type="entry name" value="CarboxyPept-like_regulatory"/>
</dbReference>
<dbReference type="RefSeq" id="WP_136151088.1">
    <property type="nucleotide sequence ID" value="NZ_CP038810.1"/>
</dbReference>
<reference evidence="1 2" key="1">
    <citation type="submission" date="2019-04" db="EMBL/GenBank/DDBJ databases">
        <title>Flavobacterium sp. GS03.</title>
        <authorList>
            <person name="Kim H."/>
        </authorList>
    </citation>
    <scope>NUCLEOTIDE SEQUENCE [LARGE SCALE GENOMIC DNA]</scope>
    <source>
        <strain evidence="1 2">GS03</strain>
    </source>
</reference>
<dbReference type="Pfam" id="PF13715">
    <property type="entry name" value="CarbopepD_reg_2"/>
    <property type="match status" value="1"/>
</dbReference>
<dbReference type="EMBL" id="CP038810">
    <property type="protein sequence ID" value="QBZ97114.1"/>
    <property type="molecule type" value="Genomic_DNA"/>
</dbReference>
<dbReference type="Gene3D" id="2.60.40.1120">
    <property type="entry name" value="Carboxypeptidase-like, regulatory domain"/>
    <property type="match status" value="1"/>
</dbReference>
<accession>A0A4V1CBT6</accession>
<sequence length="291" mass="33745">MKEKRLLWLVLLFGFSVSAQVKGIVVDEFNKPISYVNIWVEHENNSTTSEENGEYNINCLPNKNLIFSALGYEKKTVKASEAEKVVLKVNAFQLSEVVIAKRFETREIEIGKVKNETYQAFENGPRIDAKFFPYLAKYKRTRYIKQVNFFTDNQLESASFKVHFFMVNADGSPGDELLSKDFIVSVKKGVKKTFFNVTDFGLKMPKTGIFVGFEKLIIERNKLEKEVVDSNTKAITIQKLYFPYVLYNYVEREFIYTFSKGKWNRQTKEDINNPSDKMSVYEPAINLILTN</sequence>
<dbReference type="OrthoDB" id="914976at2"/>
<evidence type="ECO:0000313" key="1">
    <source>
        <dbReference type="EMBL" id="QBZ97114.1"/>
    </source>
</evidence>
<dbReference type="SUPFAM" id="SSF49464">
    <property type="entry name" value="Carboxypeptidase regulatory domain-like"/>
    <property type="match status" value="1"/>
</dbReference>
<evidence type="ECO:0000313" key="2">
    <source>
        <dbReference type="Proteomes" id="UP000296862"/>
    </source>
</evidence>
<protein>
    <recommendedName>
        <fullName evidence="3">TonB-dependent receptor SusC</fullName>
    </recommendedName>
</protein>
<proteinExistence type="predicted"/>
<name>A0A4V1CBT6_9FLAO</name>
<dbReference type="KEGG" id="fsn:GS03_00600"/>